<name>A0A6H2GZT2_9BACL</name>
<feature type="coiled-coil region" evidence="1">
    <location>
        <begin position="133"/>
        <end position="174"/>
    </location>
</feature>
<dbReference type="EMBL" id="CP051428">
    <property type="protein sequence ID" value="QJC52915.1"/>
    <property type="molecule type" value="Genomic_DNA"/>
</dbReference>
<dbReference type="RefSeq" id="WP_168908464.1">
    <property type="nucleotide sequence ID" value="NZ_CP051428.1"/>
</dbReference>
<dbReference type="KEGG" id="palr:HGI30_15960"/>
<keyword evidence="1" id="KW-0175">Coiled coil</keyword>
<proteinExistence type="predicted"/>
<dbReference type="Proteomes" id="UP000502136">
    <property type="component" value="Chromosome"/>
</dbReference>
<reference evidence="2 3" key="1">
    <citation type="submission" date="2020-04" db="EMBL/GenBank/DDBJ databases">
        <title>Novel Paenibacillus strain UniB2 isolated from commercial digestive syrup.</title>
        <authorList>
            <person name="Thorat V."/>
            <person name="Kirdat K."/>
            <person name="Tiwarekar B."/>
            <person name="Yadav A."/>
        </authorList>
    </citation>
    <scope>NUCLEOTIDE SEQUENCE [LARGE SCALE GENOMIC DNA]</scope>
    <source>
        <strain evidence="2 3">UniB2</strain>
    </source>
</reference>
<sequence>MSNEQQPIRVPAPGRVVSGPAKGVVGRVFAVEGDSVSIQLGSGVIIVHRRDVEQDDSDPMEDSVPAAQPARMTAEQIAEISEGLRNPTLFVQNGYGWANSLLAEVQRQQGEINIHVAEIDRMTRKWACEVTATKRLQAENDQLRESVQNWADAAAGWESQAAQLRQKLGEAVEKLEWYGDETEEEDSVYYCQPRGYEFMPSEVQVDGGQRAREILTKLKGDRADG</sequence>
<keyword evidence="3" id="KW-1185">Reference proteome</keyword>
<organism evidence="2 3">
    <name type="scientific">Paenibacillus albicereus</name>
    <dbReference type="NCBI Taxonomy" id="2726185"/>
    <lineage>
        <taxon>Bacteria</taxon>
        <taxon>Bacillati</taxon>
        <taxon>Bacillota</taxon>
        <taxon>Bacilli</taxon>
        <taxon>Bacillales</taxon>
        <taxon>Paenibacillaceae</taxon>
        <taxon>Paenibacillus</taxon>
    </lineage>
</organism>
<dbReference type="AlphaFoldDB" id="A0A6H2GZT2"/>
<gene>
    <name evidence="2" type="ORF">HGI30_15960</name>
</gene>
<protein>
    <submittedName>
        <fullName evidence="2">Uncharacterized protein</fullName>
    </submittedName>
</protein>
<evidence type="ECO:0000313" key="3">
    <source>
        <dbReference type="Proteomes" id="UP000502136"/>
    </source>
</evidence>
<evidence type="ECO:0000313" key="2">
    <source>
        <dbReference type="EMBL" id="QJC52915.1"/>
    </source>
</evidence>
<evidence type="ECO:0000256" key="1">
    <source>
        <dbReference type="SAM" id="Coils"/>
    </source>
</evidence>
<accession>A0A6H2GZT2</accession>